<organism evidence="1 2">
    <name type="scientific">[Clostridium] methylpentosum DSM 5476</name>
    <dbReference type="NCBI Taxonomy" id="537013"/>
    <lineage>
        <taxon>Bacteria</taxon>
        <taxon>Bacillati</taxon>
        <taxon>Bacillota</taxon>
        <taxon>Clostridia</taxon>
        <taxon>Eubacteriales</taxon>
        <taxon>Oscillospiraceae</taxon>
        <taxon>Oscillospiraceae incertae sedis</taxon>
    </lineage>
</organism>
<reference evidence="1 2" key="1">
    <citation type="submission" date="2009-01" db="EMBL/GenBank/DDBJ databases">
        <authorList>
            <person name="Fulton L."/>
            <person name="Clifton S."/>
            <person name="Fulton B."/>
            <person name="Xu J."/>
            <person name="Minx P."/>
            <person name="Pepin K.H."/>
            <person name="Johnson M."/>
            <person name="Bhonagiri V."/>
            <person name="Nash W.E."/>
            <person name="Mardis E.R."/>
            <person name="Wilson R.K."/>
        </authorList>
    </citation>
    <scope>NUCLEOTIDE SEQUENCE [LARGE SCALE GENOMIC DNA]</scope>
    <source>
        <strain evidence="1 2">DSM 5476</strain>
    </source>
</reference>
<proteinExistence type="predicted"/>
<dbReference type="EMBL" id="ACEC01000043">
    <property type="protein sequence ID" value="EEG31127.1"/>
    <property type="molecule type" value="Genomic_DNA"/>
</dbReference>
<gene>
    <name evidence="1" type="ORF">CLOSTMETH_01227</name>
</gene>
<accession>C0EBK9</accession>
<reference evidence="1 2" key="2">
    <citation type="submission" date="2009-02" db="EMBL/GenBank/DDBJ databases">
        <title>Draft genome sequence of Clostridium methylpentosum (DSM 5476).</title>
        <authorList>
            <person name="Sudarsanam P."/>
            <person name="Ley R."/>
            <person name="Guruge J."/>
            <person name="Turnbaugh P.J."/>
            <person name="Mahowald M."/>
            <person name="Liep D."/>
            <person name="Gordon J."/>
        </authorList>
    </citation>
    <scope>NUCLEOTIDE SEQUENCE [LARGE SCALE GENOMIC DNA]</scope>
    <source>
        <strain evidence="1 2">DSM 5476</strain>
    </source>
</reference>
<dbReference type="HOGENOM" id="CLU_058966_0_0_9"/>
<dbReference type="STRING" id="537013.CLOSTMETH_01227"/>
<dbReference type="Proteomes" id="UP000003340">
    <property type="component" value="Unassembled WGS sequence"/>
</dbReference>
<protein>
    <submittedName>
        <fullName evidence="1">Uncharacterized protein</fullName>
    </submittedName>
</protein>
<dbReference type="eggNOG" id="ENOG502ZB45">
    <property type="taxonomic scope" value="Bacteria"/>
</dbReference>
<sequence length="317" mass="35141">MKKQMRNQVMVAKSVTDEDLKLINQYTRRELTAEEVFVFETILCDNEIDRDGEAFSLASLHKFCELYPGKTGIFDHNPCGESQMARMFKAWVEHRPEQRTRYGAPYAALHGKAYMVRSGRSADLILEIDGGIKKEVSVGCSVTRKLCSICGANWKKERCSHAAGEEYGGKLCFAILDDPDDAYEWSFVAVPAQPAAGVVKAYTQKGEFQLNQIDQIVKSLDPNQGEELKAYLSALEIEAQAGRAYLAKLKKEVLSLSCLSGAKIQGDVMQSVIQKMNVQELEAFHKAFSAQLDEPGALQLAATPMQQPQGADSAFQI</sequence>
<name>C0EBK9_9FIRM</name>
<evidence type="ECO:0000313" key="1">
    <source>
        <dbReference type="EMBL" id="EEG31127.1"/>
    </source>
</evidence>
<keyword evidence="2" id="KW-1185">Reference proteome</keyword>
<evidence type="ECO:0000313" key="2">
    <source>
        <dbReference type="Proteomes" id="UP000003340"/>
    </source>
</evidence>
<dbReference type="AlphaFoldDB" id="C0EBK9"/>
<comment type="caution">
    <text evidence="1">The sequence shown here is derived from an EMBL/GenBank/DDBJ whole genome shotgun (WGS) entry which is preliminary data.</text>
</comment>